<gene>
    <name evidence="2" type="ORF">WQQ_09080</name>
</gene>
<name>I8I3T8_9GAMM</name>
<dbReference type="RefSeq" id="WP_007183864.1">
    <property type="nucleotide sequence ID" value="NZ_AKGD01000001.1"/>
</dbReference>
<comment type="caution">
    <text evidence="2">The sequence shown here is derived from an EMBL/GenBank/DDBJ whole genome shotgun (WGS) entry which is preliminary data.</text>
</comment>
<evidence type="ECO:0000313" key="3">
    <source>
        <dbReference type="Proteomes" id="UP000003704"/>
    </source>
</evidence>
<organism evidence="2 3">
    <name type="scientific">Hydrocarboniphaga effusa AP103</name>
    <dbReference type="NCBI Taxonomy" id="1172194"/>
    <lineage>
        <taxon>Bacteria</taxon>
        <taxon>Pseudomonadati</taxon>
        <taxon>Pseudomonadota</taxon>
        <taxon>Gammaproteobacteria</taxon>
        <taxon>Nevskiales</taxon>
        <taxon>Nevskiaceae</taxon>
        <taxon>Hydrocarboniphaga</taxon>
    </lineage>
</organism>
<dbReference type="EMBL" id="AKGD01000001">
    <property type="protein sequence ID" value="EIT70771.1"/>
    <property type="molecule type" value="Genomic_DNA"/>
</dbReference>
<protein>
    <recommendedName>
        <fullName evidence="1">DUF1214 domain-containing protein</fullName>
    </recommendedName>
</protein>
<dbReference type="AlphaFoldDB" id="I8I3T8"/>
<feature type="domain" description="DUF1214" evidence="1">
    <location>
        <begin position="138"/>
        <end position="181"/>
    </location>
</feature>
<feature type="domain" description="DUF1214" evidence="1">
    <location>
        <begin position="279"/>
        <end position="352"/>
    </location>
</feature>
<sequence>MGNDSSSGPLARQTLAAAWQSFADDIASGASIVSAAPFANDPRDLAEGHRYLARLIAFAIQEEFGFADPEFPAFHRGLDPLAPWGAPNVDNIYLTATIDGRSDYRVWANVSTIDGFILNTNEGVFPIFPGFKTTGETSSRDLVIGEDGHFELLLSAERPADWKGNWMRLTPADSKFSVRQYLSDWDRHLPADFHIVKLGNEGLTPAPLTPERCAKALADAVHWAKTLAAYYLKRLANELAASRYNELPVPQKRVPGSEYVHYGVTFFDVAEDEALLIEMPDEPAPYWSFQLYNLWNESTDAFHRTTSINRMQARIDPDGVLRIVIAQRDPGVPNWLDTDGQRRGYLWYRWIWADKVPSPTGRLVKLAELREHLPAFVPQIGEAQRREQRARRRVHLETRYYR</sequence>
<evidence type="ECO:0000313" key="2">
    <source>
        <dbReference type="EMBL" id="EIT70771.1"/>
    </source>
</evidence>
<dbReference type="SUPFAM" id="SSF160935">
    <property type="entry name" value="VPA0735-like"/>
    <property type="match status" value="1"/>
</dbReference>
<dbReference type="Proteomes" id="UP000003704">
    <property type="component" value="Unassembled WGS sequence"/>
</dbReference>
<evidence type="ECO:0000259" key="1">
    <source>
        <dbReference type="Pfam" id="PF06742"/>
    </source>
</evidence>
<reference evidence="2 3" key="1">
    <citation type="journal article" date="2012" name="J. Bacteriol.">
        <title>Genome Sequence of n-Alkane-Degrading Hydrocarboniphaga effusa Strain AP103T (ATCC BAA-332T).</title>
        <authorList>
            <person name="Chang H.K."/>
            <person name="Zylstra G.J."/>
            <person name="Chae J.C."/>
        </authorList>
    </citation>
    <scope>NUCLEOTIDE SEQUENCE [LARGE SCALE GENOMIC DNA]</scope>
    <source>
        <strain evidence="2 3">AP103</strain>
    </source>
</reference>
<accession>I8I3T8</accession>
<keyword evidence="3" id="KW-1185">Reference proteome</keyword>
<dbReference type="STRING" id="1172194.WQQ_09080"/>
<dbReference type="OrthoDB" id="7053758at2"/>
<dbReference type="PATRIC" id="fig|1172194.4.peg.868"/>
<dbReference type="InterPro" id="IPR010621">
    <property type="entry name" value="DUF1214"/>
</dbReference>
<proteinExistence type="predicted"/>
<dbReference type="Pfam" id="PF06742">
    <property type="entry name" value="DUF1214"/>
    <property type="match status" value="2"/>
</dbReference>